<evidence type="ECO:0008006" key="5">
    <source>
        <dbReference type="Google" id="ProtNLM"/>
    </source>
</evidence>
<evidence type="ECO:0000313" key="2">
    <source>
        <dbReference type="EMBL" id="KAB6917960.1"/>
    </source>
</evidence>
<dbReference type="Proteomes" id="UP000491334">
    <property type="component" value="Unassembled WGS sequence"/>
</dbReference>
<evidence type="ECO:0000313" key="1">
    <source>
        <dbReference type="EMBL" id="KAB6913687.1"/>
    </source>
</evidence>
<comment type="caution">
    <text evidence="1">The sequence shown here is derived from an EMBL/GenBank/DDBJ whole genome shotgun (WGS) entry which is preliminary data.</text>
</comment>
<sequence>MSIDLTQQALNALADAGLGDIPAKAYEAYVIGYTQGHNDALALAIRIEQSINATQPTAGEIERLAMRLHEQVGDCPIAHESGNAMDDSEREWWVNLAASAWTLIDGTEETE</sequence>
<dbReference type="EMBL" id="WDZO01000006">
    <property type="protein sequence ID" value="KAB6913687.1"/>
    <property type="molecule type" value="Genomic_DNA"/>
</dbReference>
<reference evidence="3 4" key="1">
    <citation type="journal article" date="2019" name="Nat. Med.">
        <title>A library of human gut bacterial isolates paired with longitudinal multiomics data enables mechanistic microbiome research.</title>
        <authorList>
            <person name="Poyet M."/>
            <person name="Groussin M."/>
            <person name="Gibbons S.M."/>
            <person name="Avila-Pacheco J."/>
            <person name="Jiang X."/>
            <person name="Kearney S.M."/>
            <person name="Perrotta A.R."/>
            <person name="Berdy B."/>
            <person name="Zhao S."/>
            <person name="Lieberman T.D."/>
            <person name="Swanson P.K."/>
            <person name="Smith M."/>
            <person name="Roesemann S."/>
            <person name="Alexander J.E."/>
            <person name="Rich S.A."/>
            <person name="Livny J."/>
            <person name="Vlamakis H."/>
            <person name="Clish C."/>
            <person name="Bullock K."/>
            <person name="Deik A."/>
            <person name="Scott J."/>
            <person name="Pierce K.A."/>
            <person name="Xavier R.J."/>
            <person name="Alm E.J."/>
        </authorList>
    </citation>
    <scope>NUCLEOTIDE SEQUENCE [LARGE SCALE GENOMIC DNA]</scope>
    <source>
        <strain evidence="1 3">BIOML-A283</strain>
        <strain evidence="2 4">BIOML-A284</strain>
    </source>
</reference>
<name>A0A6I1BU86_BIFLN</name>
<gene>
    <name evidence="1" type="ORF">GBJ98_04145</name>
    <name evidence="2" type="ORF">GBK06_06795</name>
</gene>
<dbReference type="Proteomes" id="UP000481350">
    <property type="component" value="Unassembled WGS sequence"/>
</dbReference>
<proteinExistence type="predicted"/>
<evidence type="ECO:0000313" key="4">
    <source>
        <dbReference type="Proteomes" id="UP000491334"/>
    </source>
</evidence>
<protein>
    <recommendedName>
        <fullName evidence="5">Unassigned protein</fullName>
    </recommendedName>
</protein>
<dbReference type="AlphaFoldDB" id="A0A6I1BU86"/>
<evidence type="ECO:0000313" key="3">
    <source>
        <dbReference type="Proteomes" id="UP000481350"/>
    </source>
</evidence>
<dbReference type="EMBL" id="WDZP01000014">
    <property type="protein sequence ID" value="KAB6917960.1"/>
    <property type="molecule type" value="Genomic_DNA"/>
</dbReference>
<accession>A0A6I1BU86</accession>
<organism evidence="1 3">
    <name type="scientific">Bifidobacterium longum</name>
    <dbReference type="NCBI Taxonomy" id="216816"/>
    <lineage>
        <taxon>Bacteria</taxon>
        <taxon>Bacillati</taxon>
        <taxon>Actinomycetota</taxon>
        <taxon>Actinomycetes</taxon>
        <taxon>Bifidobacteriales</taxon>
        <taxon>Bifidobacteriaceae</taxon>
        <taxon>Bifidobacterium</taxon>
    </lineage>
</organism>